<dbReference type="Pfam" id="PF07714">
    <property type="entry name" value="PK_Tyr_Ser-Thr"/>
    <property type="match status" value="1"/>
</dbReference>
<protein>
    <recommendedName>
        <fullName evidence="4">Protein kinase domain-containing protein</fullName>
    </recommendedName>
</protein>
<dbReference type="OrthoDB" id="5842315at2759"/>
<dbReference type="AlphaFoldDB" id="A0A8S1H2T6"/>
<dbReference type="SUPFAM" id="SSF56112">
    <property type="entry name" value="Protein kinase-like (PK-like)"/>
    <property type="match status" value="1"/>
</dbReference>
<dbReference type="PANTHER" id="PTHR24418">
    <property type="entry name" value="TYROSINE-PROTEIN KINASE"/>
    <property type="match status" value="1"/>
</dbReference>
<evidence type="ECO:0000256" key="1">
    <source>
        <dbReference type="ARBA" id="ARBA00022741"/>
    </source>
</evidence>
<comment type="caution">
    <text evidence="5">The sequence shown here is derived from an EMBL/GenBank/DDBJ whole genome shotgun (WGS) entry which is preliminary data.</text>
</comment>
<evidence type="ECO:0000259" key="4">
    <source>
        <dbReference type="PROSITE" id="PS50011"/>
    </source>
</evidence>
<feature type="region of interest" description="Disordered" evidence="3">
    <location>
        <begin position="235"/>
        <end position="254"/>
    </location>
</feature>
<dbReference type="Gene3D" id="1.10.510.10">
    <property type="entry name" value="Transferase(Phosphotransferase) domain 1"/>
    <property type="match status" value="1"/>
</dbReference>
<keyword evidence="1" id="KW-0547">Nucleotide-binding</keyword>
<sequence length="288" mass="32487">MNDSKTEVFLGELNTIGITDMPVAVKSLLKDAPNSNELSERMLDEARLMMKLDHEHVLEIYGWVIDKKPFMLLMELMEGGSLDSFLINNFDGSNDTRLVEFAVEAAKGIAYLHEMNVLLRDVAARNCLLTADLTLKVADLGLARPGFGLFRLRKLGVRDIQLMPFEDLNSADAREKILIGELNNLEETRAPPALRSYVEQNLWTYMMRDSTDMRTTVEFLIGIYKVCKKVEGGPKTVSQETEMSIGNEEGEPVKKDVSVKIRRRKPVSRAELMEDICPTQEETAANND</sequence>
<dbReference type="InterPro" id="IPR001245">
    <property type="entry name" value="Ser-Thr/Tyr_kinase_cat_dom"/>
</dbReference>
<accession>A0A8S1H2T6</accession>
<evidence type="ECO:0000256" key="3">
    <source>
        <dbReference type="SAM" id="MobiDB-lite"/>
    </source>
</evidence>
<dbReference type="InterPro" id="IPR000719">
    <property type="entry name" value="Prot_kinase_dom"/>
</dbReference>
<evidence type="ECO:0000256" key="2">
    <source>
        <dbReference type="ARBA" id="ARBA00022840"/>
    </source>
</evidence>
<name>A0A8S1H2T6_9PELO</name>
<dbReference type="InterPro" id="IPR011009">
    <property type="entry name" value="Kinase-like_dom_sf"/>
</dbReference>
<dbReference type="GO" id="GO:0005524">
    <property type="term" value="F:ATP binding"/>
    <property type="evidence" value="ECO:0007669"/>
    <property type="project" value="UniProtKB-KW"/>
</dbReference>
<reference evidence="5" key="1">
    <citation type="submission" date="2020-10" db="EMBL/GenBank/DDBJ databases">
        <authorList>
            <person name="Kikuchi T."/>
        </authorList>
    </citation>
    <scope>NUCLEOTIDE SEQUENCE</scope>
    <source>
        <strain evidence="5">NKZ352</strain>
    </source>
</reference>
<dbReference type="InterPro" id="IPR050198">
    <property type="entry name" value="Non-receptor_tyrosine_kinases"/>
</dbReference>
<dbReference type="Proteomes" id="UP000835052">
    <property type="component" value="Unassembled WGS sequence"/>
</dbReference>
<proteinExistence type="predicted"/>
<gene>
    <name evidence="5" type="ORF">CAUJ_LOCUS5521</name>
</gene>
<evidence type="ECO:0000313" key="5">
    <source>
        <dbReference type="EMBL" id="CAD6189602.1"/>
    </source>
</evidence>
<dbReference type="GO" id="GO:0004672">
    <property type="term" value="F:protein kinase activity"/>
    <property type="evidence" value="ECO:0007669"/>
    <property type="project" value="InterPro"/>
</dbReference>
<dbReference type="PROSITE" id="PS50011">
    <property type="entry name" value="PROTEIN_KINASE_DOM"/>
    <property type="match status" value="1"/>
</dbReference>
<dbReference type="EMBL" id="CAJGYM010000011">
    <property type="protein sequence ID" value="CAD6189602.1"/>
    <property type="molecule type" value="Genomic_DNA"/>
</dbReference>
<evidence type="ECO:0000313" key="6">
    <source>
        <dbReference type="Proteomes" id="UP000835052"/>
    </source>
</evidence>
<keyword evidence="6" id="KW-1185">Reference proteome</keyword>
<feature type="domain" description="Protein kinase" evidence="4">
    <location>
        <begin position="1"/>
        <end position="288"/>
    </location>
</feature>
<organism evidence="5 6">
    <name type="scientific">Caenorhabditis auriculariae</name>
    <dbReference type="NCBI Taxonomy" id="2777116"/>
    <lineage>
        <taxon>Eukaryota</taxon>
        <taxon>Metazoa</taxon>
        <taxon>Ecdysozoa</taxon>
        <taxon>Nematoda</taxon>
        <taxon>Chromadorea</taxon>
        <taxon>Rhabditida</taxon>
        <taxon>Rhabditina</taxon>
        <taxon>Rhabditomorpha</taxon>
        <taxon>Rhabditoidea</taxon>
        <taxon>Rhabditidae</taxon>
        <taxon>Peloderinae</taxon>
        <taxon>Caenorhabditis</taxon>
    </lineage>
</organism>
<keyword evidence="2" id="KW-0067">ATP-binding</keyword>